<feature type="compositionally biased region" description="Acidic residues" evidence="1">
    <location>
        <begin position="36"/>
        <end position="59"/>
    </location>
</feature>
<feature type="signal peptide" evidence="2">
    <location>
        <begin position="1"/>
        <end position="26"/>
    </location>
</feature>
<keyword evidence="2" id="KW-0732">Signal</keyword>
<dbReference type="CDD" id="cd13582">
    <property type="entry name" value="PBP2_AlgQ_like_3"/>
    <property type="match status" value="1"/>
</dbReference>
<dbReference type="Proteomes" id="UP000339690">
    <property type="component" value="Chromosome"/>
</dbReference>
<dbReference type="InterPro" id="IPR050490">
    <property type="entry name" value="Bact_solute-bd_prot1"/>
</dbReference>
<dbReference type="Gene3D" id="3.40.190.10">
    <property type="entry name" value="Periplasmic binding protein-like II"/>
    <property type="match status" value="2"/>
</dbReference>
<evidence type="ECO:0000313" key="3">
    <source>
        <dbReference type="EMBL" id="QGH36959.1"/>
    </source>
</evidence>
<proteinExistence type="predicted"/>
<reference evidence="3 4" key="1">
    <citation type="submission" date="2019-11" db="EMBL/GenBank/DDBJ databases">
        <title>Gracilibacillus salitolerans sp. nov., a moderate halophile isolated from a saline soil in northwest China.</title>
        <authorList>
            <person name="Gan L."/>
        </authorList>
    </citation>
    <scope>NUCLEOTIDE SEQUENCE [LARGE SCALE GENOMIC DNA]</scope>
    <source>
        <strain evidence="3 4">SCU50</strain>
    </source>
</reference>
<protein>
    <submittedName>
        <fullName evidence="3">Extracellular solute-binding protein</fullName>
    </submittedName>
</protein>
<dbReference type="InterPro" id="IPR006059">
    <property type="entry name" value="SBP"/>
</dbReference>
<dbReference type="Pfam" id="PF01547">
    <property type="entry name" value="SBP_bac_1"/>
    <property type="match status" value="1"/>
</dbReference>
<dbReference type="PANTHER" id="PTHR43649">
    <property type="entry name" value="ARABINOSE-BINDING PROTEIN-RELATED"/>
    <property type="match status" value="1"/>
</dbReference>
<dbReference type="SUPFAM" id="SSF53850">
    <property type="entry name" value="Periplasmic binding protein-like II"/>
    <property type="match status" value="1"/>
</dbReference>
<dbReference type="PANTHER" id="PTHR43649:SF12">
    <property type="entry name" value="DIACETYLCHITOBIOSE BINDING PROTEIN DASA"/>
    <property type="match status" value="1"/>
</dbReference>
<dbReference type="KEGG" id="grc:GI584_07525"/>
<name>A0A5Q2TPM6_9BACI</name>
<dbReference type="EMBL" id="CP045915">
    <property type="protein sequence ID" value="QGH36959.1"/>
    <property type="molecule type" value="Genomic_DNA"/>
</dbReference>
<evidence type="ECO:0000313" key="4">
    <source>
        <dbReference type="Proteomes" id="UP000339690"/>
    </source>
</evidence>
<dbReference type="AlphaFoldDB" id="A0A5Q2TPM6"/>
<feature type="region of interest" description="Disordered" evidence="1">
    <location>
        <begin position="33"/>
        <end position="59"/>
    </location>
</feature>
<evidence type="ECO:0000256" key="2">
    <source>
        <dbReference type="SAM" id="SignalP"/>
    </source>
</evidence>
<keyword evidence="4" id="KW-1185">Reference proteome</keyword>
<feature type="chain" id="PRO_5038336251" evidence="2">
    <location>
        <begin position="27"/>
        <end position="577"/>
    </location>
</feature>
<sequence>MGGIKVGLWKKSLQLFFILLLLLCIAACQNAGESDGSSEDSQTNEENTESNESSPDEVEPVTFTIFDSDTNPDWVEDMDTPVGRKIKEDTGVTLEAEFDIEGGQTKIPLMTASGDYPDLIVSKGAGQLVDAEALVDLAPLIEEHAPNIQKMLGEEGINRLKWSEEDPSIYVLTTSPVDNQAMTPGYGAWVQHAVVKELGYPEITTLEDLKNVLKEYKELYPEIDGQPTVGLTMNTDSWRIQSSFLNSGFMMTGASDDGEYYVDPETFEATLHYRRPVEKEVFQWWNEMNAEGLVDSEMFVQKSDQFDSKLSSGRVLATIGPDYLMYNAQDALREAGMEERMYGVYPVTLNEEYKSHTYQSNGLQVGWGISITEDCEDPVRAIKFLDYLVSEETQIMLNWGIEGEHHEIVDGKRVIPKEEWEKRNSDQEYLKKTGIGYNFARFAPRYGDGVLDSSGQPFTTNTRELAMENQTDMEKEVLEAYGMELWQDFFPLAEEFPVKPWGAAYNISIPANSELQTLNQRALDITKQLVPKAILANPDQFDTVWDEFMTSLENANIEKAEEDYTKLIQQKVELWSK</sequence>
<accession>A0A5Q2TPM6</accession>
<gene>
    <name evidence="3" type="ORF">GI584_07525</name>
</gene>
<organism evidence="3 4">
    <name type="scientific">Gracilibacillus salitolerans</name>
    <dbReference type="NCBI Taxonomy" id="2663022"/>
    <lineage>
        <taxon>Bacteria</taxon>
        <taxon>Bacillati</taxon>
        <taxon>Bacillota</taxon>
        <taxon>Bacilli</taxon>
        <taxon>Bacillales</taxon>
        <taxon>Bacillaceae</taxon>
        <taxon>Gracilibacillus</taxon>
    </lineage>
</organism>
<evidence type="ECO:0000256" key="1">
    <source>
        <dbReference type="SAM" id="MobiDB-lite"/>
    </source>
</evidence>